<accession>A0A2T5FUT4</accession>
<evidence type="ECO:0000256" key="1">
    <source>
        <dbReference type="SAM" id="Phobius"/>
    </source>
</evidence>
<gene>
    <name evidence="2" type="ORF">CLG96_14905</name>
</gene>
<keyword evidence="1" id="KW-1133">Transmembrane helix</keyword>
<evidence type="ECO:0000313" key="2">
    <source>
        <dbReference type="EMBL" id="PTQ08495.1"/>
    </source>
</evidence>
<dbReference type="RefSeq" id="WP_107969038.1">
    <property type="nucleotide sequence ID" value="NZ_NWBU01000015.1"/>
</dbReference>
<keyword evidence="3" id="KW-1185">Reference proteome</keyword>
<dbReference type="Proteomes" id="UP000244162">
    <property type="component" value="Unassembled WGS sequence"/>
</dbReference>
<name>A0A2T5FUT4_9SPHN</name>
<comment type="caution">
    <text evidence="2">The sequence shown here is derived from an EMBL/GenBank/DDBJ whole genome shotgun (WGS) entry which is preliminary data.</text>
</comment>
<keyword evidence="1" id="KW-0472">Membrane</keyword>
<sequence length="33" mass="3641">MRLKQIAWFIGLWAGGVAVVGIVAYAVRWALKP</sequence>
<keyword evidence="1" id="KW-0812">Transmembrane</keyword>
<dbReference type="AlphaFoldDB" id="A0A2T5FUT4"/>
<dbReference type="EMBL" id="NWBU01000015">
    <property type="protein sequence ID" value="PTQ08495.1"/>
    <property type="molecule type" value="Genomic_DNA"/>
</dbReference>
<protein>
    <submittedName>
        <fullName evidence="2">DUF2474 domain-containing protein</fullName>
    </submittedName>
</protein>
<proteinExistence type="predicted"/>
<evidence type="ECO:0000313" key="3">
    <source>
        <dbReference type="Proteomes" id="UP000244162"/>
    </source>
</evidence>
<reference evidence="2 3" key="1">
    <citation type="submission" date="2017-09" db="EMBL/GenBank/DDBJ databases">
        <title>Sphingomonas panjinensis sp.nov., isolated from oil-contaminated soil.</title>
        <authorList>
            <person name="Wang L."/>
            <person name="Chen L."/>
        </authorList>
    </citation>
    <scope>NUCLEOTIDE SEQUENCE [LARGE SCALE GENOMIC DNA]</scope>
    <source>
        <strain evidence="2 3">FW-11</strain>
    </source>
</reference>
<organism evidence="2 3">
    <name type="scientific">Sphingomonas oleivorans</name>
    <dbReference type="NCBI Taxonomy" id="1735121"/>
    <lineage>
        <taxon>Bacteria</taxon>
        <taxon>Pseudomonadati</taxon>
        <taxon>Pseudomonadota</taxon>
        <taxon>Alphaproteobacteria</taxon>
        <taxon>Sphingomonadales</taxon>
        <taxon>Sphingomonadaceae</taxon>
        <taxon>Sphingomonas</taxon>
    </lineage>
</organism>
<feature type="transmembrane region" description="Helical" evidence="1">
    <location>
        <begin position="6"/>
        <end position="27"/>
    </location>
</feature>